<dbReference type="InterPro" id="IPR050708">
    <property type="entry name" value="T6SS_VgrG/RHS"/>
</dbReference>
<sequence length="397" mass="42471">MVQVNLKIIAGKTEVLKENNYYAFGLKHEGYNVLEGNPAYNYGYNGKELQKESGWSDYGARMYMADIGRWGVIDPLAETMRRYSPYNYAFNNPVSFVDPDGMKPMNRLKMAGDGSNTEVNYGNVNSNWLGLGNADGLESGGFGGGSSYAILSSLGNSNDYLLDEIRAAWANREQPIFSSINSNGDLVWWTGAATQTTYTVGNDIYGEGDLGVAHTIGLMDGDTLDILNFINDRVGDVGSVLEKTQNQGGSIAFWTTPVRNRSFDGITYSRLRFGYYSDNWGGNATTGATTSVAKYIGKGALVTQIALGGIEVGNGVANDYSNYQTKGITNGRNTIVTAAKLTSSILSGMYAGAAIGSAIPVPIVGTIVGAVGGALVGYLIGEVVARDLNQAFDNFEK</sequence>
<evidence type="ECO:0008006" key="3">
    <source>
        <dbReference type="Google" id="ProtNLM"/>
    </source>
</evidence>
<reference evidence="1 2" key="1">
    <citation type="submission" date="2020-12" db="EMBL/GenBank/DDBJ databases">
        <title>Chryseobacterium endoalhailicus sp. nov., isolated from seed of leguminous plant.</title>
        <authorList>
            <person name="Zhang X."/>
        </authorList>
    </citation>
    <scope>NUCLEOTIDE SEQUENCE [LARGE SCALE GENOMIC DNA]</scope>
    <source>
        <strain evidence="1 2">L7</strain>
    </source>
</reference>
<accession>A0ABS1QE49</accession>
<protein>
    <recommendedName>
        <fullName evidence="3">RHS repeat-associated core domain-containing protein</fullName>
    </recommendedName>
</protein>
<dbReference type="Proteomes" id="UP000661696">
    <property type="component" value="Unassembled WGS sequence"/>
</dbReference>
<proteinExistence type="predicted"/>
<dbReference type="InterPro" id="IPR022385">
    <property type="entry name" value="Rhs_assc_core"/>
</dbReference>
<evidence type="ECO:0000313" key="1">
    <source>
        <dbReference type="EMBL" id="MBL1220592.1"/>
    </source>
</evidence>
<gene>
    <name evidence="1" type="ORF">JET18_07065</name>
</gene>
<dbReference type="PANTHER" id="PTHR32305:SF15">
    <property type="entry name" value="PROTEIN RHSA-RELATED"/>
    <property type="match status" value="1"/>
</dbReference>
<organism evidence="1 2">
    <name type="scientific">Chryseobacterium endalhagicum</name>
    <dbReference type="NCBI Taxonomy" id="2797638"/>
    <lineage>
        <taxon>Bacteria</taxon>
        <taxon>Pseudomonadati</taxon>
        <taxon>Bacteroidota</taxon>
        <taxon>Flavobacteriia</taxon>
        <taxon>Flavobacteriales</taxon>
        <taxon>Weeksellaceae</taxon>
        <taxon>Chryseobacterium group</taxon>
        <taxon>Chryseobacterium</taxon>
    </lineage>
</organism>
<evidence type="ECO:0000313" key="2">
    <source>
        <dbReference type="Proteomes" id="UP000661696"/>
    </source>
</evidence>
<dbReference type="NCBIfam" id="TIGR03696">
    <property type="entry name" value="Rhs_assc_core"/>
    <property type="match status" value="1"/>
</dbReference>
<keyword evidence="2" id="KW-1185">Reference proteome</keyword>
<dbReference type="PANTHER" id="PTHR32305">
    <property type="match status" value="1"/>
</dbReference>
<dbReference type="EMBL" id="JAELVM010000001">
    <property type="protein sequence ID" value="MBL1220592.1"/>
    <property type="molecule type" value="Genomic_DNA"/>
</dbReference>
<comment type="caution">
    <text evidence="1">The sequence shown here is derived from an EMBL/GenBank/DDBJ whole genome shotgun (WGS) entry which is preliminary data.</text>
</comment>
<name>A0ABS1QE49_9FLAO</name>
<dbReference type="Gene3D" id="2.180.10.10">
    <property type="entry name" value="RHS repeat-associated core"/>
    <property type="match status" value="1"/>
</dbReference>